<protein>
    <submittedName>
        <fullName evidence="10">Chemotaxis protein MotB</fullName>
    </submittedName>
</protein>
<evidence type="ECO:0000256" key="3">
    <source>
        <dbReference type="ARBA" id="ARBA00022475"/>
    </source>
</evidence>
<sequence length="269" mass="28626">MDKAANITIIKRRKVVGEEHHGGAWKVAYADFVTAMMAFFLLMWLLNATDAGTRKGLADYFSPTVPIHRISGGGDGPFEGVSMFGREAAVVAPETEPGRPEARGEGGDARSLAEIRKALAATSGDAARADPLLRHIATRVTDEGLIIDIFDVPGSPLFDARSARPNPILDRLLGMIGRVVARTRNAVAVTGHLAPGDAMGEDGGAGTDPWVLSGDRAQAARRLLVAAGVAEDRLARITGKAARAPATDRPDDPRNRRIEVTLLRAFPPR</sequence>
<dbReference type="PANTHER" id="PTHR30329">
    <property type="entry name" value="STATOR ELEMENT OF FLAGELLAR MOTOR COMPLEX"/>
    <property type="match status" value="1"/>
</dbReference>
<dbReference type="PANTHER" id="PTHR30329:SF21">
    <property type="entry name" value="LIPOPROTEIN YIAD-RELATED"/>
    <property type="match status" value="1"/>
</dbReference>
<dbReference type="GO" id="GO:0005886">
    <property type="term" value="C:plasma membrane"/>
    <property type="evidence" value="ECO:0007669"/>
    <property type="project" value="UniProtKB-SubCell"/>
</dbReference>
<reference evidence="10 11" key="1">
    <citation type="submission" date="2019-06" db="EMBL/GenBank/DDBJ databases">
        <title>A novel bacterium of genus Amaricoccus, isolated from marine sediment.</title>
        <authorList>
            <person name="Huang H."/>
            <person name="Mo K."/>
            <person name="Hu Y."/>
        </authorList>
    </citation>
    <scope>NUCLEOTIDE SEQUENCE [LARGE SCALE GENOMIC DNA]</scope>
    <source>
        <strain evidence="10 11">HB172011</strain>
    </source>
</reference>
<comment type="subcellular location">
    <subcellularLocation>
        <location evidence="1">Cell membrane</location>
        <topology evidence="1">Single-pass membrane protein</topology>
    </subcellularLocation>
</comment>
<evidence type="ECO:0000256" key="7">
    <source>
        <dbReference type="PROSITE-ProRule" id="PRU00473"/>
    </source>
</evidence>
<dbReference type="InterPro" id="IPR025713">
    <property type="entry name" value="MotB-like_N_dom"/>
</dbReference>
<evidence type="ECO:0000259" key="9">
    <source>
        <dbReference type="PROSITE" id="PS51123"/>
    </source>
</evidence>
<comment type="caution">
    <text evidence="10">The sequence shown here is derived from an EMBL/GenBank/DDBJ whole genome shotgun (WGS) entry which is preliminary data.</text>
</comment>
<comment type="similarity">
    <text evidence="2">Belongs to the MotB family.</text>
</comment>
<keyword evidence="5 8" id="KW-1133">Transmembrane helix</keyword>
<dbReference type="InterPro" id="IPR050330">
    <property type="entry name" value="Bact_OuterMem_StrucFunc"/>
</dbReference>
<evidence type="ECO:0000313" key="11">
    <source>
        <dbReference type="Proteomes" id="UP000319255"/>
    </source>
</evidence>
<evidence type="ECO:0000256" key="6">
    <source>
        <dbReference type="ARBA" id="ARBA00023136"/>
    </source>
</evidence>
<dbReference type="InterPro" id="IPR036737">
    <property type="entry name" value="OmpA-like_sf"/>
</dbReference>
<keyword evidence="6 7" id="KW-0472">Membrane</keyword>
<dbReference type="OrthoDB" id="7170686at2"/>
<dbReference type="Gene3D" id="3.30.1330.60">
    <property type="entry name" value="OmpA-like domain"/>
    <property type="match status" value="1"/>
</dbReference>
<organism evidence="10 11">
    <name type="scientific">Amaricoccus solimangrovi</name>
    <dbReference type="NCBI Taxonomy" id="2589815"/>
    <lineage>
        <taxon>Bacteria</taxon>
        <taxon>Pseudomonadati</taxon>
        <taxon>Pseudomonadota</taxon>
        <taxon>Alphaproteobacteria</taxon>
        <taxon>Rhodobacterales</taxon>
        <taxon>Paracoccaceae</taxon>
        <taxon>Amaricoccus</taxon>
    </lineage>
</organism>
<proteinExistence type="inferred from homology"/>
<evidence type="ECO:0000256" key="1">
    <source>
        <dbReference type="ARBA" id="ARBA00004162"/>
    </source>
</evidence>
<feature type="domain" description="OmpA-like" evidence="9">
    <location>
        <begin position="145"/>
        <end position="266"/>
    </location>
</feature>
<dbReference type="SUPFAM" id="SSF103088">
    <property type="entry name" value="OmpA-like"/>
    <property type="match status" value="1"/>
</dbReference>
<dbReference type="Pfam" id="PF13677">
    <property type="entry name" value="MotB_plug"/>
    <property type="match status" value="1"/>
</dbReference>
<name>A0A501WZ11_9RHOB</name>
<dbReference type="Proteomes" id="UP000319255">
    <property type="component" value="Unassembled WGS sequence"/>
</dbReference>
<feature type="transmembrane region" description="Helical" evidence="8">
    <location>
        <begin position="27"/>
        <end position="46"/>
    </location>
</feature>
<keyword evidence="3" id="KW-1003">Cell membrane</keyword>
<dbReference type="EMBL" id="VFRP01000001">
    <property type="protein sequence ID" value="TPE53940.1"/>
    <property type="molecule type" value="Genomic_DNA"/>
</dbReference>
<dbReference type="InterPro" id="IPR006665">
    <property type="entry name" value="OmpA-like"/>
</dbReference>
<gene>
    <name evidence="10" type="ORF">FJM51_00965</name>
</gene>
<evidence type="ECO:0000313" key="10">
    <source>
        <dbReference type="EMBL" id="TPE53940.1"/>
    </source>
</evidence>
<dbReference type="PROSITE" id="PS51123">
    <property type="entry name" value="OMPA_2"/>
    <property type="match status" value="1"/>
</dbReference>
<keyword evidence="11" id="KW-1185">Reference proteome</keyword>
<accession>A0A501WZ11</accession>
<evidence type="ECO:0000256" key="8">
    <source>
        <dbReference type="SAM" id="Phobius"/>
    </source>
</evidence>
<dbReference type="AlphaFoldDB" id="A0A501WZ11"/>
<keyword evidence="4 8" id="KW-0812">Transmembrane</keyword>
<evidence type="ECO:0000256" key="5">
    <source>
        <dbReference type="ARBA" id="ARBA00022989"/>
    </source>
</evidence>
<evidence type="ECO:0000256" key="4">
    <source>
        <dbReference type="ARBA" id="ARBA00022692"/>
    </source>
</evidence>
<dbReference type="Pfam" id="PF00691">
    <property type="entry name" value="OmpA"/>
    <property type="match status" value="1"/>
</dbReference>
<evidence type="ECO:0000256" key="2">
    <source>
        <dbReference type="ARBA" id="ARBA00008914"/>
    </source>
</evidence>